<feature type="domain" description="SMEK" evidence="1">
    <location>
        <begin position="5"/>
        <end position="75"/>
    </location>
</feature>
<comment type="caution">
    <text evidence="2">The sequence shown here is derived from an EMBL/GenBank/DDBJ whole genome shotgun (WGS) entry which is preliminary data.</text>
</comment>
<evidence type="ECO:0000259" key="1">
    <source>
        <dbReference type="Pfam" id="PF21941"/>
    </source>
</evidence>
<dbReference type="Proteomes" id="UP000540929">
    <property type="component" value="Unassembled WGS sequence"/>
</dbReference>
<dbReference type="Pfam" id="PF21941">
    <property type="entry name" value="SMEK_N"/>
    <property type="match status" value="1"/>
</dbReference>
<dbReference type="InterPro" id="IPR047740">
    <property type="entry name" value="SMEK_dom"/>
</dbReference>
<reference evidence="2 3" key="1">
    <citation type="submission" date="2020-07" db="EMBL/GenBank/DDBJ databases">
        <title>Exploring microbial biodiversity for novel pathways involved in the catabolism of aromatic compounds derived from lignin.</title>
        <authorList>
            <person name="Elkins J."/>
        </authorList>
    </citation>
    <scope>NUCLEOTIDE SEQUENCE [LARGE SCALE GENOMIC DNA]</scope>
    <source>
        <strain evidence="2 3">H2C3C</strain>
    </source>
</reference>
<dbReference type="NCBIfam" id="NF033859">
    <property type="entry name" value="SMEK_N"/>
    <property type="match status" value="1"/>
</dbReference>
<dbReference type="EMBL" id="JACCAS010000001">
    <property type="protein sequence ID" value="NYH22865.1"/>
    <property type="molecule type" value="Genomic_DNA"/>
</dbReference>
<name>A0A7Z0B7K0_9BURK</name>
<accession>A0A7Z0B7K0</accession>
<keyword evidence="3" id="KW-1185">Reference proteome</keyword>
<evidence type="ECO:0000313" key="2">
    <source>
        <dbReference type="EMBL" id="NYH22865.1"/>
    </source>
</evidence>
<proteinExistence type="predicted"/>
<dbReference type="AlphaFoldDB" id="A0A7Z0B7K0"/>
<protein>
    <recommendedName>
        <fullName evidence="1">SMEK domain-containing protein</fullName>
    </recommendedName>
</protein>
<gene>
    <name evidence="2" type="ORF">GGD40_002344</name>
</gene>
<evidence type="ECO:0000313" key="3">
    <source>
        <dbReference type="Proteomes" id="UP000540929"/>
    </source>
</evidence>
<organism evidence="2 3">
    <name type="scientific">Paraburkholderia bryophila</name>
    <dbReference type="NCBI Taxonomy" id="420952"/>
    <lineage>
        <taxon>Bacteria</taxon>
        <taxon>Pseudomonadati</taxon>
        <taxon>Pseudomonadota</taxon>
        <taxon>Betaproteobacteria</taxon>
        <taxon>Burkholderiales</taxon>
        <taxon>Burkholderiaceae</taxon>
        <taxon>Paraburkholderia</taxon>
    </lineage>
</organism>
<sequence length="256" mass="28167">MGIANLKSKNQIRVNFPAIDAADDDKDGGIAVQVTSVADARKINKTIATFEKKDAAGKCLKDGYAALYIFGFCKASRSGTVPSYCQVVGPDFFVGKLVDLDDEEKVQTIIDSVRRHVDYSSIHPYDDIECLKIVLGYVGRNAVRHYMRCEGPVDDMTKGLREISELIGKGAVNGKQKSKAHHEFEDQEIGEFLRHVLSEIGGITAIVNRANLNGFVCLNQQDMMAIDKRKQSIVTSAQHIAARHGIAMSLGMYEVD</sequence>